<dbReference type="InterPro" id="IPR012337">
    <property type="entry name" value="RNaseH-like_sf"/>
</dbReference>
<comment type="caution">
    <text evidence="2">The sequence shown here is derived from an EMBL/GenBank/DDBJ whole genome shotgun (WGS) entry which is preliminary data.</text>
</comment>
<evidence type="ECO:0000259" key="1">
    <source>
        <dbReference type="Pfam" id="PF01609"/>
    </source>
</evidence>
<proteinExistence type="predicted"/>
<feature type="domain" description="Transposase IS4-like" evidence="1">
    <location>
        <begin position="106"/>
        <end position="318"/>
    </location>
</feature>
<dbReference type="InterPro" id="IPR047658">
    <property type="entry name" value="IS4-like_transpos"/>
</dbReference>
<protein>
    <submittedName>
        <fullName evidence="2">IS4 family transposase</fullName>
    </submittedName>
</protein>
<dbReference type="NCBIfam" id="NF033591">
    <property type="entry name" value="transpos_IS4_2"/>
    <property type="match status" value="1"/>
</dbReference>
<dbReference type="RefSeq" id="WP_190965853.1">
    <property type="nucleotide sequence ID" value="NZ_JACJTB010000001.1"/>
</dbReference>
<dbReference type="SUPFAM" id="SSF53098">
    <property type="entry name" value="Ribonuclease H-like"/>
    <property type="match status" value="1"/>
</dbReference>
<dbReference type="Proteomes" id="UP000603457">
    <property type="component" value="Unassembled WGS sequence"/>
</dbReference>
<evidence type="ECO:0000313" key="2">
    <source>
        <dbReference type="EMBL" id="MBD2592862.1"/>
    </source>
</evidence>
<dbReference type="InterPro" id="IPR002559">
    <property type="entry name" value="Transposase_11"/>
</dbReference>
<dbReference type="EMBL" id="JACJTB010000001">
    <property type="protein sequence ID" value="MBD2592862.1"/>
    <property type="molecule type" value="Genomic_DNA"/>
</dbReference>
<name>A0ABR8FNZ4_9NOSO</name>
<dbReference type="Pfam" id="PF01609">
    <property type="entry name" value="DDE_Tnp_1"/>
    <property type="match status" value="1"/>
</dbReference>
<dbReference type="Gene3D" id="3.90.350.10">
    <property type="entry name" value="Transposase Inhibitor Protein From Tn5, Chain A, domain 1"/>
    <property type="match status" value="1"/>
</dbReference>
<gene>
    <name evidence="2" type="ORF">H6G74_00780</name>
</gene>
<dbReference type="PANTHER" id="PTHR37319">
    <property type="entry name" value="TRANSPOSASE"/>
    <property type="match status" value="1"/>
</dbReference>
<keyword evidence="3" id="KW-1185">Reference proteome</keyword>
<dbReference type="PANTHER" id="PTHR37319:SF1">
    <property type="entry name" value="TRANSPOSASE TN5 DIMERISATION DOMAIN-CONTAINING PROTEIN"/>
    <property type="match status" value="1"/>
</dbReference>
<reference evidence="2 3" key="1">
    <citation type="journal article" date="2020" name="ISME J.">
        <title>Comparative genomics reveals insights into cyanobacterial evolution and habitat adaptation.</title>
        <authorList>
            <person name="Chen M.Y."/>
            <person name="Teng W.K."/>
            <person name="Zhao L."/>
            <person name="Hu C.X."/>
            <person name="Zhou Y.K."/>
            <person name="Han B.P."/>
            <person name="Song L.R."/>
            <person name="Shu W.S."/>
        </authorList>
    </citation>
    <scope>NUCLEOTIDE SEQUENCE [LARGE SCALE GENOMIC DNA]</scope>
    <source>
        <strain evidence="2 3">FACHB-130</strain>
    </source>
</reference>
<sequence>MFPESYQKTLRGHLNESQYITIQLLLLLLQVHRQVKLSVLASVFPQPIQYGSRKRNLQRFLNLPQLNVKLLWFPLIKYWIRQVQTGRNLNREQRRRRQRLKHHKYGYWIIAIDRTQWKGRNVCMVSLVWGTHALPLYWEVLKQVGNSNFHAQKRLLKTVLTLFKNYPVLVLGDREFHSPKLAQWLDDRGLLFALRQKKDLHFQTALNQEYQVLKNLGFKPGMSKFYQGVRCNKGDGIGLFNLAIYWRRKYNNLRAKEPWYILTNLPTLQQALAVYRCRWGIEQMFKDYKTSGYNLEDTKVNDTRFLALVLLIALAYCLATMQGQQMQKLGIDIYAGRIQSHKDLTPPQSHFSFGLYGQRWRYGMELWADWVLSLIALKPHKRLYFQRGFYALSLIQQTL</sequence>
<evidence type="ECO:0000313" key="3">
    <source>
        <dbReference type="Proteomes" id="UP000603457"/>
    </source>
</evidence>
<organism evidence="2 3">
    <name type="scientific">Nostoc spongiaeforme FACHB-130</name>
    <dbReference type="NCBI Taxonomy" id="1357510"/>
    <lineage>
        <taxon>Bacteria</taxon>
        <taxon>Bacillati</taxon>
        <taxon>Cyanobacteriota</taxon>
        <taxon>Cyanophyceae</taxon>
        <taxon>Nostocales</taxon>
        <taxon>Nostocaceae</taxon>
        <taxon>Nostoc</taxon>
    </lineage>
</organism>
<dbReference type="InterPro" id="IPR047768">
    <property type="entry name" value="Tn5p-like"/>
</dbReference>
<accession>A0ABR8FNZ4</accession>